<evidence type="ECO:0000256" key="5">
    <source>
        <dbReference type="ARBA" id="ARBA00022927"/>
    </source>
</evidence>
<evidence type="ECO:0000256" key="4">
    <source>
        <dbReference type="ARBA" id="ARBA00022737"/>
    </source>
</evidence>
<dbReference type="Pfam" id="PF01602">
    <property type="entry name" value="Adaptin_N"/>
    <property type="match status" value="2"/>
</dbReference>
<name>A0AAD6SE86_9AGAR</name>
<dbReference type="InterPro" id="IPR002553">
    <property type="entry name" value="Clathrin/coatomer_adapt-like_N"/>
</dbReference>
<dbReference type="Proteomes" id="UP001218188">
    <property type="component" value="Unassembled WGS sequence"/>
</dbReference>
<dbReference type="PANTHER" id="PTHR22781:SF12">
    <property type="entry name" value="AP-3 COMPLEX SUBUNIT DELTA-1"/>
    <property type="match status" value="1"/>
</dbReference>
<comment type="caution">
    <text evidence="9">The sequence shown here is derived from an EMBL/GenBank/DDBJ whole genome shotgun (WGS) entry which is preliminary data.</text>
</comment>
<organism evidence="9 10">
    <name type="scientific">Mycena alexandri</name>
    <dbReference type="NCBI Taxonomy" id="1745969"/>
    <lineage>
        <taxon>Eukaryota</taxon>
        <taxon>Fungi</taxon>
        <taxon>Dikarya</taxon>
        <taxon>Basidiomycota</taxon>
        <taxon>Agaricomycotina</taxon>
        <taxon>Agaricomycetes</taxon>
        <taxon>Agaricomycetidae</taxon>
        <taxon>Agaricales</taxon>
        <taxon>Marasmiineae</taxon>
        <taxon>Mycenaceae</taxon>
        <taxon>Mycena</taxon>
    </lineage>
</organism>
<comment type="similarity">
    <text evidence="2">Belongs to the adaptor complexes large subunit family.</text>
</comment>
<feature type="domain" description="Clathrin/coatomer adaptor adaptin-like N-terminal" evidence="8">
    <location>
        <begin position="150"/>
        <end position="415"/>
    </location>
</feature>
<keyword evidence="10" id="KW-1185">Reference proteome</keyword>
<feature type="domain" description="Clathrin/coatomer adaptor adaptin-like N-terminal" evidence="8">
    <location>
        <begin position="3"/>
        <end position="118"/>
    </location>
</feature>
<keyword evidence="4" id="KW-0677">Repeat</keyword>
<proteinExistence type="inferred from homology"/>
<dbReference type="EMBL" id="JARJCM010000171">
    <property type="protein sequence ID" value="KAJ7024430.1"/>
    <property type="molecule type" value="Genomic_DNA"/>
</dbReference>
<keyword evidence="5" id="KW-0653">Protein transport</keyword>
<dbReference type="GO" id="GO:0006623">
    <property type="term" value="P:protein targeting to vacuole"/>
    <property type="evidence" value="ECO:0007669"/>
    <property type="project" value="TreeGrafter"/>
</dbReference>
<keyword evidence="6" id="KW-0472">Membrane</keyword>
<reference evidence="9" key="1">
    <citation type="submission" date="2023-03" db="EMBL/GenBank/DDBJ databases">
        <title>Massive genome expansion in bonnet fungi (Mycena s.s.) driven by repeated elements and novel gene families across ecological guilds.</title>
        <authorList>
            <consortium name="Lawrence Berkeley National Laboratory"/>
            <person name="Harder C.B."/>
            <person name="Miyauchi S."/>
            <person name="Viragh M."/>
            <person name="Kuo A."/>
            <person name="Thoen E."/>
            <person name="Andreopoulos B."/>
            <person name="Lu D."/>
            <person name="Skrede I."/>
            <person name="Drula E."/>
            <person name="Henrissat B."/>
            <person name="Morin E."/>
            <person name="Kohler A."/>
            <person name="Barry K."/>
            <person name="LaButti K."/>
            <person name="Morin E."/>
            <person name="Salamov A."/>
            <person name="Lipzen A."/>
            <person name="Mereny Z."/>
            <person name="Hegedus B."/>
            <person name="Baldrian P."/>
            <person name="Stursova M."/>
            <person name="Weitz H."/>
            <person name="Taylor A."/>
            <person name="Grigoriev I.V."/>
            <person name="Nagy L.G."/>
            <person name="Martin F."/>
            <person name="Kauserud H."/>
        </authorList>
    </citation>
    <scope>NUCLEOTIDE SEQUENCE</scope>
    <source>
        <strain evidence="9">CBHHK200</strain>
    </source>
</reference>
<evidence type="ECO:0000256" key="7">
    <source>
        <dbReference type="SAM" id="MobiDB-lite"/>
    </source>
</evidence>
<dbReference type="SUPFAM" id="SSF48371">
    <property type="entry name" value="ARM repeat"/>
    <property type="match status" value="1"/>
</dbReference>
<sequence>MIKYPDVLPQGITRLKEKLDDPDPGMFNHPPRVVGSTVNVLCELARRNPEEYLTLAPQLFHLLTTSTNNWMLIKIIKLFGSLSPYEPRLVRKLQPPITELISTTPAISLLYECVHTCIIGGMLQGSSGDSLAKMTQIRTGGIPGYYFGQRNDQDISIRMRALDLVTAMVSPSSLQSIVQQVLSHLVPDTSSSTLPTAAQSLAQHAIPSSPTTAKPHISPSQSPAYRLVLSQRILTICSQSMYENVTNFEWYLSVLVDLAHVANVDIGSQIRDQLVDVVGRVKGVRRYAVKLMYTFVVRRYNVAQCTRPKAVARKCSGPPLGYAGEYCSELSEPQKLLPYLLQPQIATLLPEIIAVYIQSTAKIFGHWAAEVAQRWDDDDLPEVKSMVDLILDRVRDFVGNSNVEVQERRLMIAKAANTLQLFTFIQADLNAYRPKPAANPFVEASSSFDPMATGEPRFPKSLYLLEPLHGAYELNPVALAAQASVPIPDGLDLDAWIVAPPPDLVAEADAEARARKVKKGKGKEVNGSKVKSGKKKHKEEGNGNAVVLTPPGDDVETPDQALEREQRLAETTRNGNETIRTISSTTSLQPRSASNTTLIQYRWFDSMICLPLLEDYSPASSFVIDRDGEMPQGAVTPSLAKTPGTMTPSLARATTPHPYADVVLFPSIRSR</sequence>
<evidence type="ECO:0000256" key="2">
    <source>
        <dbReference type="ARBA" id="ARBA00006613"/>
    </source>
</evidence>
<keyword evidence="3" id="KW-0813">Transport</keyword>
<dbReference type="InterPro" id="IPR011989">
    <property type="entry name" value="ARM-like"/>
</dbReference>
<evidence type="ECO:0000313" key="10">
    <source>
        <dbReference type="Proteomes" id="UP001218188"/>
    </source>
</evidence>
<protein>
    <submittedName>
        <fullName evidence="9">Armadillo-type protein</fullName>
    </submittedName>
</protein>
<dbReference type="Gene3D" id="1.25.10.10">
    <property type="entry name" value="Leucine-rich Repeat Variant"/>
    <property type="match status" value="2"/>
</dbReference>
<dbReference type="GO" id="GO:0030123">
    <property type="term" value="C:AP-3 adaptor complex"/>
    <property type="evidence" value="ECO:0007669"/>
    <property type="project" value="InterPro"/>
</dbReference>
<gene>
    <name evidence="9" type="ORF">C8F04DRAFT_1192534</name>
</gene>
<dbReference type="GO" id="GO:0010008">
    <property type="term" value="C:endosome membrane"/>
    <property type="evidence" value="ECO:0007669"/>
    <property type="project" value="TreeGrafter"/>
</dbReference>
<accession>A0AAD6SE86</accession>
<dbReference type="InterPro" id="IPR016024">
    <property type="entry name" value="ARM-type_fold"/>
</dbReference>
<comment type="subcellular location">
    <subcellularLocation>
        <location evidence="1">Endomembrane system</location>
    </subcellularLocation>
</comment>
<dbReference type="InterPro" id="IPR017105">
    <property type="entry name" value="AP3_complex_dsu"/>
</dbReference>
<evidence type="ECO:0000313" key="9">
    <source>
        <dbReference type="EMBL" id="KAJ7024430.1"/>
    </source>
</evidence>
<dbReference type="GO" id="GO:0006896">
    <property type="term" value="P:Golgi to vacuole transport"/>
    <property type="evidence" value="ECO:0007669"/>
    <property type="project" value="TreeGrafter"/>
</dbReference>
<feature type="region of interest" description="Disordered" evidence="7">
    <location>
        <begin position="515"/>
        <end position="557"/>
    </location>
</feature>
<evidence type="ECO:0000256" key="3">
    <source>
        <dbReference type="ARBA" id="ARBA00022448"/>
    </source>
</evidence>
<evidence type="ECO:0000256" key="6">
    <source>
        <dbReference type="ARBA" id="ARBA00023136"/>
    </source>
</evidence>
<evidence type="ECO:0000259" key="8">
    <source>
        <dbReference type="Pfam" id="PF01602"/>
    </source>
</evidence>
<dbReference type="PANTHER" id="PTHR22781">
    <property type="entry name" value="DELTA ADAPTIN-RELATED"/>
    <property type="match status" value="1"/>
</dbReference>
<evidence type="ECO:0000256" key="1">
    <source>
        <dbReference type="ARBA" id="ARBA00004308"/>
    </source>
</evidence>
<dbReference type="AlphaFoldDB" id="A0AAD6SE86"/>